<dbReference type="EMBL" id="MU863655">
    <property type="protein sequence ID" value="KAK4098752.1"/>
    <property type="molecule type" value="Genomic_DNA"/>
</dbReference>
<reference evidence="4" key="2">
    <citation type="submission" date="2023-05" db="EMBL/GenBank/DDBJ databases">
        <authorList>
            <consortium name="Lawrence Berkeley National Laboratory"/>
            <person name="Steindorff A."/>
            <person name="Hensen N."/>
            <person name="Bonometti L."/>
            <person name="Westerberg I."/>
            <person name="Brannstrom I.O."/>
            <person name="Guillou S."/>
            <person name="Cros-Aarteil S."/>
            <person name="Calhoun S."/>
            <person name="Haridas S."/>
            <person name="Kuo A."/>
            <person name="Mondo S."/>
            <person name="Pangilinan J."/>
            <person name="Riley R."/>
            <person name="Labutti K."/>
            <person name="Andreopoulos B."/>
            <person name="Lipzen A."/>
            <person name="Chen C."/>
            <person name="Yanf M."/>
            <person name="Daum C."/>
            <person name="Ng V."/>
            <person name="Clum A."/>
            <person name="Ohm R."/>
            <person name="Martin F."/>
            <person name="Silar P."/>
            <person name="Natvig D."/>
            <person name="Lalanne C."/>
            <person name="Gautier V."/>
            <person name="Ament-Velasquez S.L."/>
            <person name="Kruys A."/>
            <person name="Hutchinson M.I."/>
            <person name="Powell A.J."/>
            <person name="Barry K."/>
            <person name="Miller A.N."/>
            <person name="Grigoriev I.V."/>
            <person name="Debuchy R."/>
            <person name="Gladieux P."/>
            <person name="Thoren M.H."/>
            <person name="Johannesson H."/>
        </authorList>
    </citation>
    <scope>NUCLEOTIDE SEQUENCE</scope>
    <source>
        <strain evidence="4">CBS 757.83</strain>
    </source>
</reference>
<proteinExistence type="predicted"/>
<feature type="region of interest" description="Disordered" evidence="1">
    <location>
        <begin position="1"/>
        <end position="30"/>
    </location>
</feature>
<reference evidence="4" key="1">
    <citation type="journal article" date="2023" name="Mol. Phylogenet. Evol.">
        <title>Genome-scale phylogeny and comparative genomics of the fungal order Sordariales.</title>
        <authorList>
            <person name="Hensen N."/>
            <person name="Bonometti L."/>
            <person name="Westerberg I."/>
            <person name="Brannstrom I.O."/>
            <person name="Guillou S."/>
            <person name="Cros-Aarteil S."/>
            <person name="Calhoun S."/>
            <person name="Haridas S."/>
            <person name="Kuo A."/>
            <person name="Mondo S."/>
            <person name="Pangilinan J."/>
            <person name="Riley R."/>
            <person name="LaButti K."/>
            <person name="Andreopoulos B."/>
            <person name="Lipzen A."/>
            <person name="Chen C."/>
            <person name="Yan M."/>
            <person name="Daum C."/>
            <person name="Ng V."/>
            <person name="Clum A."/>
            <person name="Steindorff A."/>
            <person name="Ohm R.A."/>
            <person name="Martin F."/>
            <person name="Silar P."/>
            <person name="Natvig D.O."/>
            <person name="Lalanne C."/>
            <person name="Gautier V."/>
            <person name="Ament-Velasquez S.L."/>
            <person name="Kruys A."/>
            <person name="Hutchinson M.I."/>
            <person name="Powell A.J."/>
            <person name="Barry K."/>
            <person name="Miller A.N."/>
            <person name="Grigoriev I.V."/>
            <person name="Debuchy R."/>
            <person name="Gladieux P."/>
            <person name="Hiltunen Thoren M."/>
            <person name="Johannesson H."/>
        </authorList>
    </citation>
    <scope>NUCLEOTIDE SEQUENCE</scope>
    <source>
        <strain evidence="4">CBS 757.83</strain>
    </source>
</reference>
<dbReference type="EMBL" id="MU863635">
    <property type="protein sequence ID" value="KAK4101551.1"/>
    <property type="molecule type" value="Genomic_DNA"/>
</dbReference>
<name>A0AAN6Q5U6_9PEZI</name>
<sequence length="62" mass="6801">MRPYGLAVRRSGGQAGEWAGPGRRLNAKETGSREAIRHQFYAPGQETPGRFLRGCVRTKGVT</sequence>
<evidence type="ECO:0000313" key="2">
    <source>
        <dbReference type="EMBL" id="KAK4096616.1"/>
    </source>
</evidence>
<comment type="caution">
    <text evidence="4">The sequence shown here is derived from an EMBL/GenBank/DDBJ whole genome shotgun (WGS) entry which is preliminary data.</text>
</comment>
<protein>
    <submittedName>
        <fullName evidence="4">Uncharacterized protein</fullName>
    </submittedName>
</protein>
<evidence type="ECO:0000313" key="3">
    <source>
        <dbReference type="EMBL" id="KAK4098752.1"/>
    </source>
</evidence>
<dbReference type="EMBL" id="MU863705">
    <property type="protein sequence ID" value="KAK4096616.1"/>
    <property type="molecule type" value="Genomic_DNA"/>
</dbReference>
<organism evidence="4 5">
    <name type="scientific">Parathielavia hyrcaniae</name>
    <dbReference type="NCBI Taxonomy" id="113614"/>
    <lineage>
        <taxon>Eukaryota</taxon>
        <taxon>Fungi</taxon>
        <taxon>Dikarya</taxon>
        <taxon>Ascomycota</taxon>
        <taxon>Pezizomycotina</taxon>
        <taxon>Sordariomycetes</taxon>
        <taxon>Sordariomycetidae</taxon>
        <taxon>Sordariales</taxon>
        <taxon>Chaetomiaceae</taxon>
        <taxon>Parathielavia</taxon>
    </lineage>
</organism>
<accession>A0AAN6Q5U6</accession>
<dbReference type="AlphaFoldDB" id="A0AAN6Q5U6"/>
<keyword evidence="5" id="KW-1185">Reference proteome</keyword>
<gene>
    <name evidence="4" type="ORF">N658DRAFT_496435</name>
    <name evidence="3" type="ORF">N658DRAFT_498988</name>
    <name evidence="2" type="ORF">N658DRAFT_501393</name>
</gene>
<evidence type="ECO:0000313" key="4">
    <source>
        <dbReference type="EMBL" id="KAK4101551.1"/>
    </source>
</evidence>
<evidence type="ECO:0000313" key="5">
    <source>
        <dbReference type="Proteomes" id="UP001305647"/>
    </source>
</evidence>
<evidence type="ECO:0000256" key="1">
    <source>
        <dbReference type="SAM" id="MobiDB-lite"/>
    </source>
</evidence>
<dbReference type="Proteomes" id="UP001305647">
    <property type="component" value="Unassembled WGS sequence"/>
</dbReference>